<dbReference type="EC" id="2.7.6.3" evidence="3"/>
<dbReference type="GO" id="GO:0005524">
    <property type="term" value="F:ATP binding"/>
    <property type="evidence" value="ECO:0007669"/>
    <property type="project" value="UniProtKB-KW"/>
</dbReference>
<comment type="function">
    <text evidence="10">Catalyzes the transfer of pyrophosphate from adenosine triphosphate (ATP) to 6-hydroxymethyl-7,8-dihydropterin, an enzymatic step in folate biosynthesis pathway.</text>
</comment>
<dbReference type="SUPFAM" id="SSF55083">
    <property type="entry name" value="6-hydroxymethyl-7,8-dihydropterin pyrophosphokinase, HPPK"/>
    <property type="match status" value="1"/>
</dbReference>
<name>A0A3D9YXI0_9HYPH</name>
<evidence type="ECO:0000256" key="3">
    <source>
        <dbReference type="ARBA" id="ARBA00013253"/>
    </source>
</evidence>
<comment type="caution">
    <text evidence="14">The sequence shown here is derived from an EMBL/GenBank/DDBJ whole genome shotgun (WGS) entry which is preliminary data.</text>
</comment>
<dbReference type="RefSeq" id="WP_115835567.1">
    <property type="nucleotide sequence ID" value="NZ_CP025086.1"/>
</dbReference>
<keyword evidence="8" id="KW-0067">ATP-binding</keyword>
<evidence type="ECO:0000256" key="5">
    <source>
        <dbReference type="ARBA" id="ARBA00022679"/>
    </source>
</evidence>
<proteinExistence type="inferred from homology"/>
<comment type="pathway">
    <text evidence="1">Cofactor biosynthesis; tetrahydrofolate biosynthesis; 2-amino-4-hydroxy-6-hydroxymethyl-7,8-dihydropteridine diphosphate from 7,8-dihydroneopterin triphosphate: step 4/4.</text>
</comment>
<keyword evidence="5" id="KW-0808">Transferase</keyword>
<dbReference type="GO" id="GO:0046656">
    <property type="term" value="P:folic acid biosynthetic process"/>
    <property type="evidence" value="ECO:0007669"/>
    <property type="project" value="UniProtKB-KW"/>
</dbReference>
<sequence>MTEIGLTEIGLGLGSNIGDAAGNIRAALRLLKASDAVEIIKVSSIYKTAPWGYADQAPFANACALARTALSAEALLAAVKKIEAEMGRTKTVRWGPRLIDIDILFYGSTSLVSDNLVLPHKELFNRAFVLVPLAEIAPHLVLDGRSVAEAATAIPRDGIEKWGEDHG</sequence>
<evidence type="ECO:0000256" key="6">
    <source>
        <dbReference type="ARBA" id="ARBA00022741"/>
    </source>
</evidence>
<evidence type="ECO:0000256" key="9">
    <source>
        <dbReference type="ARBA" id="ARBA00022909"/>
    </source>
</evidence>
<evidence type="ECO:0000256" key="2">
    <source>
        <dbReference type="ARBA" id="ARBA00005810"/>
    </source>
</evidence>
<keyword evidence="15" id="KW-1185">Reference proteome</keyword>
<dbReference type="GO" id="GO:0046654">
    <property type="term" value="P:tetrahydrofolate biosynthetic process"/>
    <property type="evidence" value="ECO:0007669"/>
    <property type="project" value="UniProtKB-UniPathway"/>
</dbReference>
<evidence type="ECO:0000256" key="1">
    <source>
        <dbReference type="ARBA" id="ARBA00005051"/>
    </source>
</evidence>
<evidence type="ECO:0000313" key="14">
    <source>
        <dbReference type="EMBL" id="REF87351.1"/>
    </source>
</evidence>
<evidence type="ECO:0000259" key="13">
    <source>
        <dbReference type="PROSITE" id="PS00794"/>
    </source>
</evidence>
<feature type="domain" description="7,8-dihydro-6-hydroxymethylpterin-pyrophosphokinase" evidence="13">
    <location>
        <begin position="93"/>
        <end position="104"/>
    </location>
</feature>
<dbReference type="EMBL" id="QUMO01000002">
    <property type="protein sequence ID" value="REF87351.1"/>
    <property type="molecule type" value="Genomic_DNA"/>
</dbReference>
<dbReference type="PROSITE" id="PS00794">
    <property type="entry name" value="HPPK"/>
    <property type="match status" value="1"/>
</dbReference>
<reference evidence="14 15" key="1">
    <citation type="submission" date="2018-08" db="EMBL/GenBank/DDBJ databases">
        <title>Genomic Encyclopedia of Type Strains, Phase IV (KMG-IV): sequencing the most valuable type-strain genomes for metagenomic binning, comparative biology and taxonomic classification.</title>
        <authorList>
            <person name="Goeker M."/>
        </authorList>
    </citation>
    <scope>NUCLEOTIDE SEQUENCE [LARGE SCALE GENOMIC DNA]</scope>
    <source>
        <strain evidence="14 15">BW863</strain>
    </source>
</reference>
<dbReference type="Gene3D" id="3.30.70.560">
    <property type="entry name" value="7,8-Dihydro-6-hydroxymethylpterin-pyrophosphokinase HPPK"/>
    <property type="match status" value="1"/>
</dbReference>
<dbReference type="GO" id="GO:0016301">
    <property type="term" value="F:kinase activity"/>
    <property type="evidence" value="ECO:0007669"/>
    <property type="project" value="UniProtKB-KW"/>
</dbReference>
<evidence type="ECO:0000313" key="15">
    <source>
        <dbReference type="Proteomes" id="UP000256900"/>
    </source>
</evidence>
<dbReference type="UniPathway" id="UPA00077">
    <property type="reaction ID" value="UER00155"/>
</dbReference>
<dbReference type="CDD" id="cd00483">
    <property type="entry name" value="HPPK"/>
    <property type="match status" value="1"/>
</dbReference>
<organism evidence="14 15">
    <name type="scientific">Methylovirgula ligni</name>
    <dbReference type="NCBI Taxonomy" id="569860"/>
    <lineage>
        <taxon>Bacteria</taxon>
        <taxon>Pseudomonadati</taxon>
        <taxon>Pseudomonadota</taxon>
        <taxon>Alphaproteobacteria</taxon>
        <taxon>Hyphomicrobiales</taxon>
        <taxon>Beijerinckiaceae</taxon>
        <taxon>Methylovirgula</taxon>
    </lineage>
</organism>
<dbReference type="NCBIfam" id="TIGR01498">
    <property type="entry name" value="folK"/>
    <property type="match status" value="1"/>
</dbReference>
<dbReference type="OrthoDB" id="9808041at2"/>
<dbReference type="InterPro" id="IPR035907">
    <property type="entry name" value="Hppk_sf"/>
</dbReference>
<keyword evidence="7 14" id="KW-0418">Kinase</keyword>
<gene>
    <name evidence="14" type="ORF">DES32_0971</name>
</gene>
<dbReference type="InterPro" id="IPR000550">
    <property type="entry name" value="Hppk"/>
</dbReference>
<dbReference type="Pfam" id="PF01288">
    <property type="entry name" value="HPPK"/>
    <property type="match status" value="1"/>
</dbReference>
<evidence type="ECO:0000256" key="8">
    <source>
        <dbReference type="ARBA" id="ARBA00022840"/>
    </source>
</evidence>
<dbReference type="AlphaFoldDB" id="A0A3D9YXI0"/>
<evidence type="ECO:0000256" key="10">
    <source>
        <dbReference type="ARBA" id="ARBA00029409"/>
    </source>
</evidence>
<dbReference type="PANTHER" id="PTHR43071">
    <property type="entry name" value="2-AMINO-4-HYDROXY-6-HYDROXYMETHYLDIHYDROPTERIDINE PYROPHOSPHOKINASE"/>
    <property type="match status" value="1"/>
</dbReference>
<comment type="similarity">
    <text evidence="2">Belongs to the HPPK family.</text>
</comment>
<dbReference type="PANTHER" id="PTHR43071:SF1">
    <property type="entry name" value="2-AMINO-4-HYDROXY-6-HYDROXYMETHYLDIHYDROPTERIDINE PYROPHOSPHOKINASE"/>
    <property type="match status" value="1"/>
</dbReference>
<evidence type="ECO:0000256" key="7">
    <source>
        <dbReference type="ARBA" id="ARBA00022777"/>
    </source>
</evidence>
<dbReference type="GO" id="GO:0003848">
    <property type="term" value="F:2-amino-4-hydroxy-6-hydroxymethyldihydropteridine diphosphokinase activity"/>
    <property type="evidence" value="ECO:0007669"/>
    <property type="project" value="UniProtKB-EC"/>
</dbReference>
<protein>
    <recommendedName>
        <fullName evidence="4">2-amino-4-hydroxy-6-hydroxymethyldihydropteridine pyrophosphokinase</fullName>
        <ecNumber evidence="3">2.7.6.3</ecNumber>
    </recommendedName>
    <alternativeName>
        <fullName evidence="11">6-hydroxymethyl-7,8-dihydropterin pyrophosphokinase</fullName>
    </alternativeName>
    <alternativeName>
        <fullName evidence="12">7,8-dihydro-6-hydroxymethylpterin-pyrophosphokinase</fullName>
    </alternativeName>
</protein>
<keyword evidence="9" id="KW-0289">Folate biosynthesis</keyword>
<keyword evidence="6" id="KW-0547">Nucleotide-binding</keyword>
<evidence type="ECO:0000256" key="11">
    <source>
        <dbReference type="ARBA" id="ARBA00029766"/>
    </source>
</evidence>
<evidence type="ECO:0000256" key="4">
    <source>
        <dbReference type="ARBA" id="ARBA00016218"/>
    </source>
</evidence>
<dbReference type="Proteomes" id="UP000256900">
    <property type="component" value="Unassembled WGS sequence"/>
</dbReference>
<accession>A0A3D9YXI0</accession>
<evidence type="ECO:0000256" key="12">
    <source>
        <dbReference type="ARBA" id="ARBA00033413"/>
    </source>
</evidence>